<evidence type="ECO:0000313" key="1">
    <source>
        <dbReference type="EMBL" id="KJH42449.1"/>
    </source>
</evidence>
<reference evidence="1 2" key="1">
    <citation type="submission" date="2013-11" db="EMBL/GenBank/DDBJ databases">
        <title>Draft genome of the bovine lungworm Dictyocaulus viviparus.</title>
        <authorList>
            <person name="Mitreva M."/>
        </authorList>
    </citation>
    <scope>NUCLEOTIDE SEQUENCE [LARGE SCALE GENOMIC DNA]</scope>
    <source>
        <strain evidence="1 2">HannoverDv2000</strain>
    </source>
</reference>
<gene>
    <name evidence="1" type="ORF">DICVIV_11560</name>
</gene>
<organism evidence="1 2">
    <name type="scientific">Dictyocaulus viviparus</name>
    <name type="common">Bovine lungworm</name>
    <dbReference type="NCBI Taxonomy" id="29172"/>
    <lineage>
        <taxon>Eukaryota</taxon>
        <taxon>Metazoa</taxon>
        <taxon>Ecdysozoa</taxon>
        <taxon>Nematoda</taxon>
        <taxon>Chromadorea</taxon>
        <taxon>Rhabditida</taxon>
        <taxon>Rhabditina</taxon>
        <taxon>Rhabditomorpha</taxon>
        <taxon>Strongyloidea</taxon>
        <taxon>Metastrongylidae</taxon>
        <taxon>Dictyocaulus</taxon>
    </lineage>
</organism>
<reference evidence="2" key="2">
    <citation type="journal article" date="2016" name="Sci. Rep.">
        <title>Dictyocaulus viviparus genome, variome and transcriptome elucidate lungworm biology and support future intervention.</title>
        <authorList>
            <person name="McNulty S.N."/>
            <person name="Strube C."/>
            <person name="Rosa B.A."/>
            <person name="Martin J.C."/>
            <person name="Tyagi R."/>
            <person name="Choi Y.J."/>
            <person name="Wang Q."/>
            <person name="Hallsworth Pepin K."/>
            <person name="Zhang X."/>
            <person name="Ozersky P."/>
            <person name="Wilson R.K."/>
            <person name="Sternberg P.W."/>
            <person name="Gasser R.B."/>
            <person name="Mitreva M."/>
        </authorList>
    </citation>
    <scope>NUCLEOTIDE SEQUENCE [LARGE SCALE GENOMIC DNA]</scope>
    <source>
        <strain evidence="2">HannoverDv2000</strain>
    </source>
</reference>
<protein>
    <submittedName>
        <fullName evidence="1">Uncharacterized protein</fullName>
    </submittedName>
</protein>
<accession>A0A0D8XFG8</accession>
<dbReference type="AlphaFoldDB" id="A0A0D8XFG8"/>
<sequence length="221" mass="24916">MPIDRQDIYDGLTRFLVRNSSSLETLVNLTHDFRDAEEIRAQINNLRSALGRENVAATLQLTVTPTTTYLYFMEKDLNAVNENSFDEVANAAENELDVEGPENLPPLDDDISMTMTIRVEVKDPDAALRSELEFSEPSIIEISLCFKANNPYVKKKVVNDDNNLIFIVCSSTRKLEDKGTVNTLINGHRAVVVMATFSPAELQRLECPGIKYSMDNKAIWR</sequence>
<dbReference type="Proteomes" id="UP000053766">
    <property type="component" value="Unassembled WGS sequence"/>
</dbReference>
<keyword evidence="2" id="KW-1185">Reference proteome</keyword>
<dbReference type="EMBL" id="KN716663">
    <property type="protein sequence ID" value="KJH42449.1"/>
    <property type="molecule type" value="Genomic_DNA"/>
</dbReference>
<name>A0A0D8XFG8_DICVI</name>
<proteinExistence type="predicted"/>
<evidence type="ECO:0000313" key="2">
    <source>
        <dbReference type="Proteomes" id="UP000053766"/>
    </source>
</evidence>